<feature type="region of interest" description="Disordered" evidence="1">
    <location>
        <begin position="1"/>
        <end position="21"/>
    </location>
</feature>
<proteinExistence type="predicted"/>
<dbReference type="WBParaSite" id="MBELARI_LOCUS13276">
    <property type="protein sequence ID" value="MBELARI_LOCUS13276"/>
    <property type="gene ID" value="MBELARI_LOCUS13276"/>
</dbReference>
<protein>
    <submittedName>
        <fullName evidence="3">Uncharacterized protein</fullName>
    </submittedName>
</protein>
<reference evidence="3" key="1">
    <citation type="submission" date="2024-02" db="UniProtKB">
        <authorList>
            <consortium name="WormBaseParasite"/>
        </authorList>
    </citation>
    <scope>IDENTIFICATION</scope>
</reference>
<dbReference type="Proteomes" id="UP000887575">
    <property type="component" value="Unassembled WGS sequence"/>
</dbReference>
<organism evidence="2 3">
    <name type="scientific">Mesorhabditis belari</name>
    <dbReference type="NCBI Taxonomy" id="2138241"/>
    <lineage>
        <taxon>Eukaryota</taxon>
        <taxon>Metazoa</taxon>
        <taxon>Ecdysozoa</taxon>
        <taxon>Nematoda</taxon>
        <taxon>Chromadorea</taxon>
        <taxon>Rhabditida</taxon>
        <taxon>Rhabditina</taxon>
        <taxon>Rhabditomorpha</taxon>
        <taxon>Rhabditoidea</taxon>
        <taxon>Rhabditidae</taxon>
        <taxon>Mesorhabditinae</taxon>
        <taxon>Mesorhabditis</taxon>
    </lineage>
</organism>
<accession>A0AAF3J354</accession>
<sequence length="87" mass="10016">MARMAPPHTIQHVNSDNNLLRPDSPYNAAHRLRGNEGRAGSVGDCSRMALFRASPKSQFRRRSTRRRLSNAQRLADLEDFINKRWVD</sequence>
<dbReference type="AlphaFoldDB" id="A0AAF3J354"/>
<evidence type="ECO:0000313" key="3">
    <source>
        <dbReference type="WBParaSite" id="MBELARI_LOCUS13276"/>
    </source>
</evidence>
<keyword evidence="2" id="KW-1185">Reference proteome</keyword>
<evidence type="ECO:0000256" key="1">
    <source>
        <dbReference type="SAM" id="MobiDB-lite"/>
    </source>
</evidence>
<evidence type="ECO:0000313" key="2">
    <source>
        <dbReference type="Proteomes" id="UP000887575"/>
    </source>
</evidence>
<name>A0AAF3J354_9BILA</name>